<feature type="domain" description="Alpha-D-phosphohexomutase C-terminal" evidence="10">
    <location>
        <begin position="493"/>
        <end position="540"/>
    </location>
</feature>
<dbReference type="InterPro" id="IPR005845">
    <property type="entry name" value="A-D-PHexomutase_a/b/a-II"/>
</dbReference>
<sequence>MGYLDIYKDWIENDCFDKSIRDELKHIASEKEIEDRFYKELEFGTGGLRGIMGAGTNRLNKYTIGKVTLGLGNYLIDSYGMNVCESRGVVIGFDTRNNSKSYAQVTADVLSGLGIRVYLMKNARPTPQLSFSVPYYNALAGVVITASHNPKEYNGYKVYDEYGGQLVPSQADQVIRFVNNVKDYRLINFAGNDSLISIIDNTDAFVDKVFKQQRIEDRKAKLNLNIVYTPLHGSGRVPVSKILEMDGFTCVSLVDEQANDDGNFSTVKSPNPEDKDALILGIELAKELNADIVLGTDPDCDRVGVAVKNSSDEYQLLTGNQIGALLMDFIIQHTDLDELEKPAIIKTIVTSELGAKIAEKNDVEVFSTLTGFKYIGEKITQFERAKDNDDLTRNYDYLFGYEESYGYLCGTHARDKDAVVSSMLICEMAAETKSQNKTLIDKLNDIYEEYGYYKDLLESFTLKGKDGVEKINGMMTKLREQCPFSDIERILDFSKVTFEEHGFGTYPISNVLKYELKDGSWVAVRPSGTEPKIKIYYSIRGNNKNEANIRLEVIQSTIKTHMGL</sequence>
<name>A0A395W7C0_9FIRM</name>
<comment type="similarity">
    <text evidence="3 9">Belongs to the phosphohexose mutase family.</text>
</comment>
<keyword evidence="5" id="KW-0597">Phosphoprotein</keyword>
<dbReference type="PROSITE" id="PS00710">
    <property type="entry name" value="PGM_PMM"/>
    <property type="match status" value="1"/>
</dbReference>
<evidence type="ECO:0000256" key="1">
    <source>
        <dbReference type="ARBA" id="ARBA00000443"/>
    </source>
</evidence>
<dbReference type="InterPro" id="IPR005844">
    <property type="entry name" value="A-D-PHexomutase_a/b/a-I"/>
</dbReference>
<dbReference type="Pfam" id="PF00408">
    <property type="entry name" value="PGM_PMM_IV"/>
    <property type="match status" value="1"/>
</dbReference>
<comment type="caution">
    <text evidence="14">The sequence shown here is derived from an EMBL/GenBank/DDBJ whole genome shotgun (WGS) entry which is preliminary data.</text>
</comment>
<evidence type="ECO:0000313" key="15">
    <source>
        <dbReference type="Proteomes" id="UP000265489"/>
    </source>
</evidence>
<dbReference type="CDD" id="cd05799">
    <property type="entry name" value="PGM2"/>
    <property type="match status" value="1"/>
</dbReference>
<proteinExistence type="inferred from homology"/>
<feature type="domain" description="Alpha-D-phosphohexomutase alpha/beta/alpha" evidence="11">
    <location>
        <begin position="42"/>
        <end position="183"/>
    </location>
</feature>
<dbReference type="GO" id="GO:0000287">
    <property type="term" value="F:magnesium ion binding"/>
    <property type="evidence" value="ECO:0007669"/>
    <property type="project" value="InterPro"/>
</dbReference>
<evidence type="ECO:0000259" key="10">
    <source>
        <dbReference type="Pfam" id="PF00408"/>
    </source>
</evidence>
<comment type="cofactor">
    <cofactor evidence="2">
        <name>Mg(2+)</name>
        <dbReference type="ChEBI" id="CHEBI:18420"/>
    </cofactor>
</comment>
<dbReference type="Pfam" id="PF02878">
    <property type="entry name" value="PGM_PMM_I"/>
    <property type="match status" value="1"/>
</dbReference>
<dbReference type="GeneID" id="66579954"/>
<evidence type="ECO:0000256" key="7">
    <source>
        <dbReference type="ARBA" id="ARBA00022842"/>
    </source>
</evidence>
<dbReference type="Gene3D" id="3.40.120.10">
    <property type="entry name" value="Alpha-D-Glucose-1,6-Bisphosphate, subunit A, domain 3"/>
    <property type="match status" value="3"/>
</dbReference>
<dbReference type="GO" id="GO:0005975">
    <property type="term" value="P:carbohydrate metabolic process"/>
    <property type="evidence" value="ECO:0007669"/>
    <property type="project" value="InterPro"/>
</dbReference>
<evidence type="ECO:0000256" key="5">
    <source>
        <dbReference type="ARBA" id="ARBA00022553"/>
    </source>
</evidence>
<reference evidence="14 15" key="1">
    <citation type="submission" date="2018-08" db="EMBL/GenBank/DDBJ databases">
        <title>A genome reference for cultivated species of the human gut microbiota.</title>
        <authorList>
            <person name="Zou Y."/>
            <person name="Xue W."/>
            <person name="Luo G."/>
        </authorList>
    </citation>
    <scope>NUCLEOTIDE SEQUENCE [LARGE SCALE GENOMIC DNA]</scope>
    <source>
        <strain evidence="14 15">AF15-20</strain>
    </source>
</reference>
<dbReference type="GO" id="GO:0004614">
    <property type="term" value="F:phosphoglucomutase activity"/>
    <property type="evidence" value="ECO:0007669"/>
    <property type="project" value="UniProtKB-EC"/>
</dbReference>
<feature type="domain" description="Alpha-D-phosphohexomutase alpha/beta/alpha" evidence="13">
    <location>
        <begin position="319"/>
        <end position="449"/>
    </location>
</feature>
<accession>A0A395W7C0</accession>
<organism evidence="14 15">
    <name type="scientific">Holdemanella biformis</name>
    <dbReference type="NCBI Taxonomy" id="1735"/>
    <lineage>
        <taxon>Bacteria</taxon>
        <taxon>Bacillati</taxon>
        <taxon>Bacillota</taxon>
        <taxon>Erysipelotrichia</taxon>
        <taxon>Erysipelotrichales</taxon>
        <taxon>Erysipelotrichaceae</taxon>
        <taxon>Holdemanella</taxon>
    </lineage>
</organism>
<dbReference type="GO" id="GO:0006166">
    <property type="term" value="P:purine ribonucleoside salvage"/>
    <property type="evidence" value="ECO:0007669"/>
    <property type="project" value="TreeGrafter"/>
</dbReference>
<evidence type="ECO:0000256" key="3">
    <source>
        <dbReference type="ARBA" id="ARBA00010231"/>
    </source>
</evidence>
<feature type="domain" description="Alpha-D-phosphohexomutase alpha/beta/alpha" evidence="12">
    <location>
        <begin position="204"/>
        <end position="306"/>
    </location>
</feature>
<keyword evidence="8" id="KW-0413">Isomerase</keyword>
<evidence type="ECO:0000256" key="6">
    <source>
        <dbReference type="ARBA" id="ARBA00022723"/>
    </source>
</evidence>
<dbReference type="InterPro" id="IPR005846">
    <property type="entry name" value="A-D-PHexomutase_a/b/a-III"/>
</dbReference>
<dbReference type="InterPro" id="IPR016066">
    <property type="entry name" value="A-D-PHexomutase_CS"/>
</dbReference>
<dbReference type="SUPFAM" id="SSF53738">
    <property type="entry name" value="Phosphoglucomutase, first 3 domains"/>
    <property type="match status" value="3"/>
</dbReference>
<dbReference type="AlphaFoldDB" id="A0A395W7C0"/>
<dbReference type="SUPFAM" id="SSF55957">
    <property type="entry name" value="Phosphoglucomutase, C-terminal domain"/>
    <property type="match status" value="1"/>
</dbReference>
<evidence type="ECO:0000259" key="12">
    <source>
        <dbReference type="Pfam" id="PF02879"/>
    </source>
</evidence>
<comment type="catalytic activity">
    <reaction evidence="1">
        <text>alpha-D-glucose 1-phosphate = alpha-D-glucose 6-phosphate</text>
        <dbReference type="Rhea" id="RHEA:23536"/>
        <dbReference type="ChEBI" id="CHEBI:58225"/>
        <dbReference type="ChEBI" id="CHEBI:58601"/>
        <dbReference type="EC" id="5.4.2.2"/>
    </reaction>
</comment>
<evidence type="ECO:0000256" key="9">
    <source>
        <dbReference type="RuleBase" id="RU004326"/>
    </source>
</evidence>
<gene>
    <name evidence="14" type="ORF">DWW32_08605</name>
</gene>
<dbReference type="GO" id="GO:0008973">
    <property type="term" value="F:phosphopentomutase activity"/>
    <property type="evidence" value="ECO:0007669"/>
    <property type="project" value="TreeGrafter"/>
</dbReference>
<evidence type="ECO:0000259" key="11">
    <source>
        <dbReference type="Pfam" id="PF02878"/>
    </source>
</evidence>
<dbReference type="EMBL" id="QRYQ01000016">
    <property type="protein sequence ID" value="RGU90607.1"/>
    <property type="molecule type" value="Genomic_DNA"/>
</dbReference>
<dbReference type="Gene3D" id="3.30.310.50">
    <property type="entry name" value="Alpha-D-phosphohexomutase, C-terminal domain"/>
    <property type="match status" value="1"/>
</dbReference>
<protein>
    <recommendedName>
        <fullName evidence="4">phosphoglucomutase (alpha-D-glucose-1,6-bisphosphate-dependent)</fullName>
        <ecNumber evidence="4">5.4.2.2</ecNumber>
    </recommendedName>
</protein>
<evidence type="ECO:0000256" key="4">
    <source>
        <dbReference type="ARBA" id="ARBA00012728"/>
    </source>
</evidence>
<dbReference type="InterPro" id="IPR005843">
    <property type="entry name" value="A-D-PHexomutase_C"/>
</dbReference>
<evidence type="ECO:0000259" key="13">
    <source>
        <dbReference type="Pfam" id="PF02880"/>
    </source>
</evidence>
<dbReference type="PANTHER" id="PTHR45745:SF1">
    <property type="entry name" value="PHOSPHOGLUCOMUTASE 2B-RELATED"/>
    <property type="match status" value="1"/>
</dbReference>
<dbReference type="Proteomes" id="UP000265489">
    <property type="component" value="Unassembled WGS sequence"/>
</dbReference>
<dbReference type="InterPro" id="IPR036900">
    <property type="entry name" value="A-D-PHexomutase_C_sf"/>
</dbReference>
<dbReference type="Pfam" id="PF02880">
    <property type="entry name" value="PGM_PMM_III"/>
    <property type="match status" value="1"/>
</dbReference>
<dbReference type="InterPro" id="IPR016055">
    <property type="entry name" value="A-D-PHexomutase_a/b/a-I/II/III"/>
</dbReference>
<evidence type="ECO:0000256" key="2">
    <source>
        <dbReference type="ARBA" id="ARBA00001946"/>
    </source>
</evidence>
<dbReference type="PANTHER" id="PTHR45745">
    <property type="entry name" value="PHOSPHOMANNOMUTASE 45A"/>
    <property type="match status" value="1"/>
</dbReference>
<keyword evidence="7 9" id="KW-0460">Magnesium</keyword>
<keyword evidence="6 9" id="KW-0479">Metal-binding</keyword>
<dbReference type="Pfam" id="PF02879">
    <property type="entry name" value="PGM_PMM_II"/>
    <property type="match status" value="1"/>
</dbReference>
<evidence type="ECO:0000256" key="8">
    <source>
        <dbReference type="ARBA" id="ARBA00023235"/>
    </source>
</evidence>
<dbReference type="EC" id="5.4.2.2" evidence="4"/>
<evidence type="ECO:0000313" key="14">
    <source>
        <dbReference type="EMBL" id="RGU90607.1"/>
    </source>
</evidence>
<dbReference type="RefSeq" id="WP_118325493.1">
    <property type="nucleotide sequence ID" value="NZ_CATXNH010000111.1"/>
</dbReference>